<keyword evidence="5 6" id="KW-0408">Iron</keyword>
<keyword evidence="6 7" id="KW-0349">Heme</keyword>
<dbReference type="VEuPathDB" id="FungiDB:AGR57_13024"/>
<evidence type="ECO:0000256" key="5">
    <source>
        <dbReference type="ARBA" id="ARBA00023004"/>
    </source>
</evidence>
<dbReference type="EMBL" id="AB597804">
    <property type="protein sequence ID" value="BAL05091.1"/>
    <property type="molecule type" value="mRNA"/>
</dbReference>
<dbReference type="GO" id="GO:0020037">
    <property type="term" value="F:heme binding"/>
    <property type="evidence" value="ECO:0007669"/>
    <property type="project" value="InterPro"/>
</dbReference>
<evidence type="ECO:0000256" key="3">
    <source>
        <dbReference type="ARBA" id="ARBA00022723"/>
    </source>
</evidence>
<dbReference type="GO" id="GO:0004497">
    <property type="term" value="F:monooxygenase activity"/>
    <property type="evidence" value="ECO:0007669"/>
    <property type="project" value="UniProtKB-KW"/>
</dbReference>
<dbReference type="InterPro" id="IPR017972">
    <property type="entry name" value="Cyt_P450_CS"/>
</dbReference>
<dbReference type="GO" id="GO:0005506">
    <property type="term" value="F:iron ion binding"/>
    <property type="evidence" value="ECO:0007669"/>
    <property type="project" value="InterPro"/>
</dbReference>
<dbReference type="PRINTS" id="PR00463">
    <property type="entry name" value="EP450I"/>
</dbReference>
<dbReference type="SUPFAM" id="SSF48264">
    <property type="entry name" value="Cytochrome P450"/>
    <property type="match status" value="1"/>
</dbReference>
<feature type="binding site" description="axial binding residue" evidence="6">
    <location>
        <position position="443"/>
    </location>
    <ligand>
        <name>heme</name>
        <dbReference type="ChEBI" id="CHEBI:30413"/>
    </ligand>
    <ligandPart>
        <name>Fe</name>
        <dbReference type="ChEBI" id="CHEBI:18248"/>
    </ligandPart>
</feature>
<dbReference type="Pfam" id="PF00067">
    <property type="entry name" value="p450"/>
    <property type="match status" value="1"/>
</dbReference>
<sequence>MFADSPTSLYALVLLGTVVYLLNWLKGSKYKSVPALGPTAPLLSYWGAIRFFLDAQGMLQEGQLKYGGRPFRIATRRYWQYIVSSPKLIDELRRAPDDELSFLDAVNEALELEYTMGPATANNLYHVPVIRNTLTRNLGNLSSEIYDEISNAFADCIPARDEWVAVPALQSIMQIVARTSSRIFVGLPLCRNREFLEISMTYTTDVVKTGLLLNMVPGPLKPIVNRLFSKVEQHIDRTHALLRPIIEERQRMMEQFGDDWPDKPNDMLQWLMDAAEGQEREPRALALRILIVGFAAIHTSSMSFTQALYYLAAHPEYMQPMRDEVEAVLAAEGGWSKGALQKMRKVDSFLKECQRYEGLGMLFLTRKAVKDFTFSDGTFIPKGSYVSTSRAATHGQSEYYRDPYVFDPWRFANLRDETGEGVKHQMVNTSIEYLPFGLGKHACPGRFFAANELKSMMAHLVVTYDVALDMPGEVPRSVHFGPINSPNRTAKVLFRKRRG</sequence>
<reference evidence="9" key="1">
    <citation type="submission" date="2010-10" db="EMBL/GenBank/DDBJ databases">
        <title>Phanerochaete chrysosporium cytochrome P450.</title>
        <authorList>
            <person name="Hirosue S."/>
            <person name="Hiratsuka N."/>
            <person name="Ichinose H."/>
            <person name="Wariishi H."/>
        </authorList>
    </citation>
    <scope>NUCLEOTIDE SEQUENCE</scope>
    <source>
        <strain evidence="9">ATCC 34541</strain>
    </source>
</reference>
<evidence type="ECO:0000256" key="8">
    <source>
        <dbReference type="SAM" id="Phobius"/>
    </source>
</evidence>
<accession>G5EJM9</accession>
<evidence type="ECO:0000256" key="7">
    <source>
        <dbReference type="RuleBase" id="RU000461"/>
    </source>
</evidence>
<name>G5EJM9_PHACH</name>
<keyword evidence="8" id="KW-1133">Transmembrane helix</keyword>
<dbReference type="GO" id="GO:0016705">
    <property type="term" value="F:oxidoreductase activity, acting on paired donors, with incorporation or reduction of molecular oxygen"/>
    <property type="evidence" value="ECO:0007669"/>
    <property type="project" value="InterPro"/>
</dbReference>
<dbReference type="Gene3D" id="1.10.630.10">
    <property type="entry name" value="Cytochrome P450"/>
    <property type="match status" value="1"/>
</dbReference>
<keyword evidence="8" id="KW-0812">Transmembrane</keyword>
<comment type="cofactor">
    <cofactor evidence="1 6">
        <name>heme</name>
        <dbReference type="ChEBI" id="CHEBI:30413"/>
    </cofactor>
</comment>
<dbReference type="InterPro" id="IPR002401">
    <property type="entry name" value="Cyt_P450_E_grp-I"/>
</dbReference>
<dbReference type="CDD" id="cd11041">
    <property type="entry name" value="CYP503A1-like"/>
    <property type="match status" value="1"/>
</dbReference>
<dbReference type="InterPro" id="IPR001128">
    <property type="entry name" value="Cyt_P450"/>
</dbReference>
<comment type="similarity">
    <text evidence="2 7">Belongs to the cytochrome P450 family.</text>
</comment>
<keyword evidence="7" id="KW-0503">Monooxygenase</keyword>
<proteinExistence type="evidence at transcript level"/>
<dbReference type="InterPro" id="IPR036396">
    <property type="entry name" value="Cyt_P450_sf"/>
</dbReference>
<gene>
    <name evidence="9" type="primary">PcCYP_15a</name>
</gene>
<dbReference type="PANTHER" id="PTHR46206">
    <property type="entry name" value="CYTOCHROME P450"/>
    <property type="match status" value="1"/>
</dbReference>
<evidence type="ECO:0000256" key="2">
    <source>
        <dbReference type="ARBA" id="ARBA00010617"/>
    </source>
</evidence>
<keyword evidence="4 7" id="KW-0560">Oxidoreductase</keyword>
<evidence type="ECO:0000256" key="1">
    <source>
        <dbReference type="ARBA" id="ARBA00001971"/>
    </source>
</evidence>
<evidence type="ECO:0000256" key="6">
    <source>
        <dbReference type="PIRSR" id="PIRSR602401-1"/>
    </source>
</evidence>
<dbReference type="PROSITE" id="PS00086">
    <property type="entry name" value="CYTOCHROME_P450"/>
    <property type="match status" value="1"/>
</dbReference>
<keyword evidence="8" id="KW-0472">Membrane</keyword>
<organism evidence="9">
    <name type="scientific">Phanerodontia chrysosporium</name>
    <name type="common">White-rot fungus</name>
    <name type="synonym">Sporotrichum pruinosum</name>
    <dbReference type="NCBI Taxonomy" id="2822231"/>
    <lineage>
        <taxon>Eukaryota</taxon>
        <taxon>Fungi</taxon>
        <taxon>Dikarya</taxon>
        <taxon>Basidiomycota</taxon>
        <taxon>Agaricomycotina</taxon>
        <taxon>Agaricomycetes</taxon>
        <taxon>Polyporales</taxon>
        <taxon>Phanerochaetaceae</taxon>
        <taxon>Phanerodontia</taxon>
    </lineage>
</organism>
<feature type="transmembrane region" description="Helical" evidence="8">
    <location>
        <begin position="6"/>
        <end position="25"/>
    </location>
</feature>
<evidence type="ECO:0000313" key="9">
    <source>
        <dbReference type="EMBL" id="BAL05091.1"/>
    </source>
</evidence>
<protein>
    <submittedName>
        <fullName evidence="9">Cytochrome P450</fullName>
    </submittedName>
</protein>
<evidence type="ECO:0000256" key="4">
    <source>
        <dbReference type="ARBA" id="ARBA00023002"/>
    </source>
</evidence>
<keyword evidence="3 6" id="KW-0479">Metal-binding</keyword>
<dbReference type="AlphaFoldDB" id="G5EJM9"/>